<dbReference type="OrthoDB" id="408493at2759"/>
<feature type="transmembrane region" description="Helical" evidence="5">
    <location>
        <begin position="394"/>
        <end position="413"/>
    </location>
</feature>
<evidence type="ECO:0000256" key="2">
    <source>
        <dbReference type="ARBA" id="ARBA00022692"/>
    </source>
</evidence>
<feature type="transmembrane region" description="Helical" evidence="5">
    <location>
        <begin position="335"/>
        <end position="356"/>
    </location>
</feature>
<gene>
    <name evidence="6" type="ORF">IV203_000316</name>
</gene>
<feature type="transmembrane region" description="Helical" evidence="5">
    <location>
        <begin position="159"/>
        <end position="177"/>
    </location>
</feature>
<evidence type="ECO:0000256" key="4">
    <source>
        <dbReference type="ARBA" id="ARBA00023136"/>
    </source>
</evidence>
<evidence type="ECO:0000313" key="7">
    <source>
        <dbReference type="Proteomes" id="UP000693970"/>
    </source>
</evidence>
<sequence length="475" mass="52107">MPYFCRKNRSIWQGLRLWLALAILGTISLQLSLIIQSLVNYSDDLVFVGKNSSTADLTEGDRNRSSYSWLGGSVTPSGILSELHKHHQHQLKKQQSMTEFVLFILLSFQSGAHPILVKLYMPPIVVRTSVILSQESIKLTISLIVLTIRGSLGNVVESWTLHGAILAAGIPASLFVIQNYCNLMANQTLPPVTFVLLSQTKIITTAWCCFLLLGQKQSKLQIMALSLLVISTLILQRIIPIRQRFSRCLDIEDTTDNLQAEPTMIRNSFPIDSNSTNSTTRSFPSSEVATESSFEDTASRLFLMGIVPFLIASFLSGLAGTITQKALQVNHRDPFLFNMELSIFSTMLLSATHFLVGQKQCPPQCAASTAKADTGADHRRQGNAQRFGQSGWTLQTWIPIVSHALGAILVGLVTKYSGAVTKGFAIIFGIMVSAMLNQMVLTKRNGRGGLSLEELAGGFLGIASLWIHLSNPPTK</sequence>
<dbReference type="GO" id="GO:0000139">
    <property type="term" value="C:Golgi membrane"/>
    <property type="evidence" value="ECO:0007669"/>
    <property type="project" value="InterPro"/>
</dbReference>
<keyword evidence="4 5" id="KW-0472">Membrane</keyword>
<feature type="transmembrane region" description="Helical" evidence="5">
    <location>
        <begin position="301"/>
        <end position="323"/>
    </location>
</feature>
<dbReference type="AlphaFoldDB" id="A0A9K3PPV8"/>
<name>A0A9K3PPV8_9STRA</name>
<protein>
    <submittedName>
        <fullName evidence="6">Nucleotide-sugar transporter</fullName>
    </submittedName>
</protein>
<feature type="transmembrane region" description="Helical" evidence="5">
    <location>
        <begin position="189"/>
        <end position="214"/>
    </location>
</feature>
<keyword evidence="3 5" id="KW-1133">Transmembrane helix</keyword>
<reference evidence="6" key="1">
    <citation type="journal article" date="2021" name="Sci. Rep.">
        <title>Diploid genomic architecture of Nitzschia inconspicua, an elite biomass production diatom.</title>
        <authorList>
            <person name="Oliver A."/>
            <person name="Podell S."/>
            <person name="Pinowska A."/>
            <person name="Traller J.C."/>
            <person name="Smith S.R."/>
            <person name="McClure R."/>
            <person name="Beliaev A."/>
            <person name="Bohutskyi P."/>
            <person name="Hill E.A."/>
            <person name="Rabines A."/>
            <person name="Zheng H."/>
            <person name="Allen L.Z."/>
            <person name="Kuo A."/>
            <person name="Grigoriev I.V."/>
            <person name="Allen A.E."/>
            <person name="Hazlebeck D."/>
            <person name="Allen E.E."/>
        </authorList>
    </citation>
    <scope>NUCLEOTIDE SEQUENCE</scope>
    <source>
        <strain evidence="6">Hildebrandi</strain>
    </source>
</reference>
<accession>A0A9K3PPV8</accession>
<reference evidence="6" key="2">
    <citation type="submission" date="2021-04" db="EMBL/GenBank/DDBJ databases">
        <authorList>
            <person name="Podell S."/>
        </authorList>
    </citation>
    <scope>NUCLEOTIDE SEQUENCE</scope>
    <source>
        <strain evidence="6">Hildebrandi</strain>
    </source>
</reference>
<evidence type="ECO:0000256" key="5">
    <source>
        <dbReference type="SAM" id="Phobius"/>
    </source>
</evidence>
<keyword evidence="2 5" id="KW-0812">Transmembrane</keyword>
<comment type="subcellular location">
    <subcellularLocation>
        <location evidence="1">Membrane</location>
        <topology evidence="1">Multi-pass membrane protein</topology>
    </subcellularLocation>
</comment>
<evidence type="ECO:0000256" key="3">
    <source>
        <dbReference type="ARBA" id="ARBA00022989"/>
    </source>
</evidence>
<feature type="transmembrane region" description="Helical" evidence="5">
    <location>
        <begin position="100"/>
        <end position="121"/>
    </location>
</feature>
<dbReference type="Pfam" id="PF04142">
    <property type="entry name" value="Nuc_sug_transp"/>
    <property type="match status" value="1"/>
</dbReference>
<dbReference type="GO" id="GO:0015165">
    <property type="term" value="F:pyrimidine nucleotide-sugar transmembrane transporter activity"/>
    <property type="evidence" value="ECO:0007669"/>
    <property type="project" value="InterPro"/>
</dbReference>
<dbReference type="Proteomes" id="UP000693970">
    <property type="component" value="Unassembled WGS sequence"/>
</dbReference>
<dbReference type="InterPro" id="IPR007271">
    <property type="entry name" value="Nuc_sug_transpt"/>
</dbReference>
<feature type="transmembrane region" description="Helical" evidence="5">
    <location>
        <begin position="220"/>
        <end position="239"/>
    </location>
</feature>
<proteinExistence type="predicted"/>
<organism evidence="6 7">
    <name type="scientific">Nitzschia inconspicua</name>
    <dbReference type="NCBI Taxonomy" id="303405"/>
    <lineage>
        <taxon>Eukaryota</taxon>
        <taxon>Sar</taxon>
        <taxon>Stramenopiles</taxon>
        <taxon>Ochrophyta</taxon>
        <taxon>Bacillariophyta</taxon>
        <taxon>Bacillariophyceae</taxon>
        <taxon>Bacillariophycidae</taxon>
        <taxon>Bacillariales</taxon>
        <taxon>Bacillariaceae</taxon>
        <taxon>Nitzschia</taxon>
    </lineage>
</organism>
<dbReference type="PANTHER" id="PTHR10231">
    <property type="entry name" value="NUCLEOTIDE-SUGAR TRANSMEMBRANE TRANSPORTER"/>
    <property type="match status" value="1"/>
</dbReference>
<dbReference type="EMBL" id="JAGRRH010000015">
    <property type="protein sequence ID" value="KAG7355630.1"/>
    <property type="molecule type" value="Genomic_DNA"/>
</dbReference>
<feature type="transmembrane region" description="Helical" evidence="5">
    <location>
        <begin position="15"/>
        <end position="35"/>
    </location>
</feature>
<evidence type="ECO:0000313" key="6">
    <source>
        <dbReference type="EMBL" id="KAG7355630.1"/>
    </source>
</evidence>
<evidence type="ECO:0000256" key="1">
    <source>
        <dbReference type="ARBA" id="ARBA00004141"/>
    </source>
</evidence>
<feature type="transmembrane region" description="Helical" evidence="5">
    <location>
        <begin position="419"/>
        <end position="437"/>
    </location>
</feature>
<comment type="caution">
    <text evidence="6">The sequence shown here is derived from an EMBL/GenBank/DDBJ whole genome shotgun (WGS) entry which is preliminary data.</text>
</comment>
<keyword evidence="7" id="KW-1185">Reference proteome</keyword>